<name>A0ABS4FRM4_9BACL</name>
<evidence type="ECO:0008006" key="5">
    <source>
        <dbReference type="Google" id="ProtNLM"/>
    </source>
</evidence>
<gene>
    <name evidence="3" type="ORF">J2Z32_001848</name>
</gene>
<evidence type="ECO:0000313" key="4">
    <source>
        <dbReference type="Proteomes" id="UP001519272"/>
    </source>
</evidence>
<sequence>MADFIIIFIIATIMGLTLYRYIKQKKAGQSGCAGCSFSNACESSPSSCPQSTSTCHDKTVPPVTKLK</sequence>
<evidence type="ECO:0000256" key="1">
    <source>
        <dbReference type="SAM" id="MobiDB-lite"/>
    </source>
</evidence>
<comment type="caution">
    <text evidence="3">The sequence shown here is derived from an EMBL/GenBank/DDBJ whole genome shotgun (WGS) entry which is preliminary data.</text>
</comment>
<evidence type="ECO:0000313" key="3">
    <source>
        <dbReference type="EMBL" id="MBP1905220.1"/>
    </source>
</evidence>
<organism evidence="3 4">
    <name type="scientific">Paenibacillus turicensis</name>
    <dbReference type="NCBI Taxonomy" id="160487"/>
    <lineage>
        <taxon>Bacteria</taxon>
        <taxon>Bacillati</taxon>
        <taxon>Bacillota</taxon>
        <taxon>Bacilli</taxon>
        <taxon>Bacillales</taxon>
        <taxon>Paenibacillaceae</taxon>
        <taxon>Paenibacillus</taxon>
    </lineage>
</organism>
<keyword evidence="4" id="KW-1185">Reference proteome</keyword>
<dbReference type="EMBL" id="JAGGKG010000007">
    <property type="protein sequence ID" value="MBP1905220.1"/>
    <property type="molecule type" value="Genomic_DNA"/>
</dbReference>
<feature type="transmembrane region" description="Helical" evidence="2">
    <location>
        <begin position="6"/>
        <end position="22"/>
    </location>
</feature>
<dbReference type="Proteomes" id="UP001519272">
    <property type="component" value="Unassembled WGS sequence"/>
</dbReference>
<protein>
    <recommendedName>
        <fullName evidence="5">FeoB-associated Cys-rich membrane protein</fullName>
    </recommendedName>
</protein>
<evidence type="ECO:0000256" key="2">
    <source>
        <dbReference type="SAM" id="Phobius"/>
    </source>
</evidence>
<proteinExistence type="predicted"/>
<accession>A0ABS4FRM4</accession>
<keyword evidence="2" id="KW-1133">Transmembrane helix</keyword>
<keyword evidence="2" id="KW-0812">Transmembrane</keyword>
<reference evidence="3 4" key="1">
    <citation type="submission" date="2021-03" db="EMBL/GenBank/DDBJ databases">
        <title>Genomic Encyclopedia of Type Strains, Phase IV (KMG-IV): sequencing the most valuable type-strain genomes for metagenomic binning, comparative biology and taxonomic classification.</title>
        <authorList>
            <person name="Goeker M."/>
        </authorList>
    </citation>
    <scope>NUCLEOTIDE SEQUENCE [LARGE SCALE GENOMIC DNA]</scope>
    <source>
        <strain evidence="3 4">DSM 14349</strain>
    </source>
</reference>
<feature type="region of interest" description="Disordered" evidence="1">
    <location>
        <begin position="45"/>
        <end position="67"/>
    </location>
</feature>
<feature type="compositionally biased region" description="Low complexity" evidence="1">
    <location>
        <begin position="45"/>
        <end position="54"/>
    </location>
</feature>
<dbReference type="Pfam" id="PF12669">
    <property type="entry name" value="FeoB_associated"/>
    <property type="match status" value="1"/>
</dbReference>
<dbReference type="RefSeq" id="WP_210088854.1">
    <property type="nucleotide sequence ID" value="NZ_JAGGKG010000007.1"/>
</dbReference>
<keyword evidence="2" id="KW-0472">Membrane</keyword>